<keyword evidence="6" id="KW-1185">Reference proteome</keyword>
<comment type="similarity">
    <text evidence="1">Belongs to the 'GDXG' lipolytic enzyme family.</text>
</comment>
<organism evidence="5 6">
    <name type="scientific">Undibacterium pigrum</name>
    <dbReference type="NCBI Taxonomy" id="401470"/>
    <lineage>
        <taxon>Bacteria</taxon>
        <taxon>Pseudomonadati</taxon>
        <taxon>Pseudomonadota</taxon>
        <taxon>Betaproteobacteria</taxon>
        <taxon>Burkholderiales</taxon>
        <taxon>Oxalobacteraceae</taxon>
        <taxon>Undibacterium</taxon>
    </lineage>
</organism>
<dbReference type="GO" id="GO:0004806">
    <property type="term" value="F:triacylglycerol lipase activity"/>
    <property type="evidence" value="ECO:0007669"/>
    <property type="project" value="TreeGrafter"/>
</dbReference>
<dbReference type="InterPro" id="IPR013094">
    <property type="entry name" value="AB_hydrolase_3"/>
</dbReference>
<name>A0A318IZ31_9BURK</name>
<dbReference type="InterPro" id="IPR029058">
    <property type="entry name" value="AB_hydrolase_fold"/>
</dbReference>
<reference evidence="5 6" key="1">
    <citation type="submission" date="2018-05" db="EMBL/GenBank/DDBJ databases">
        <title>Genomic Encyclopedia of Type Strains, Phase IV (KMG-IV): sequencing the most valuable type-strain genomes for metagenomic binning, comparative biology and taxonomic classification.</title>
        <authorList>
            <person name="Goeker M."/>
        </authorList>
    </citation>
    <scope>NUCLEOTIDE SEQUENCE [LARGE SCALE GENOMIC DNA]</scope>
    <source>
        <strain evidence="5 6">DSM 19792</strain>
    </source>
</reference>
<feature type="active site" evidence="3">
    <location>
        <position position="149"/>
    </location>
</feature>
<dbReference type="Gene3D" id="3.40.50.1820">
    <property type="entry name" value="alpha/beta hydrolase"/>
    <property type="match status" value="1"/>
</dbReference>
<keyword evidence="2" id="KW-0378">Hydrolase</keyword>
<evidence type="ECO:0000313" key="5">
    <source>
        <dbReference type="EMBL" id="PXX40183.1"/>
    </source>
</evidence>
<gene>
    <name evidence="5" type="ORF">DFR42_10816</name>
</gene>
<dbReference type="InterPro" id="IPR050300">
    <property type="entry name" value="GDXG_lipolytic_enzyme"/>
</dbReference>
<accession>A0A318IZ31</accession>
<dbReference type="OrthoDB" id="9794445at2"/>
<evidence type="ECO:0000256" key="2">
    <source>
        <dbReference type="ARBA" id="ARBA00022801"/>
    </source>
</evidence>
<dbReference type="Proteomes" id="UP000247792">
    <property type="component" value="Unassembled WGS sequence"/>
</dbReference>
<evidence type="ECO:0000259" key="4">
    <source>
        <dbReference type="Pfam" id="PF07859"/>
    </source>
</evidence>
<dbReference type="Pfam" id="PF07859">
    <property type="entry name" value="Abhydrolase_3"/>
    <property type="match status" value="1"/>
</dbReference>
<sequence length="300" mass="32466">MSLSSFLTNIYLRYRFKPAPGAAIDVAKVRDKINRMLRYQGRLPADMVFTPVAANDGLCAAAWFQPAQLAQSSMTILYFHGGGYFFCSIDSHKPLCTYLSRVAQAKICSVDYRLAPEHAYPAAVDDALAWYQELLKTTPASKIIVAGDSAGGGLAMACLLAARKAGLPMPAATILFSPWVDLACEGASMQTLAHADVMFTPDSLPKAAAMYLQGTPAKTALASPLYADLQGLPPLQIFASRHEVLLDDATRLHQAALDAGVSSTLILENNLPHVWPTMVNLPEARTSLRQAADFIRHNSR</sequence>
<dbReference type="EMBL" id="QJKB01000008">
    <property type="protein sequence ID" value="PXX40183.1"/>
    <property type="molecule type" value="Genomic_DNA"/>
</dbReference>
<dbReference type="PANTHER" id="PTHR48081">
    <property type="entry name" value="AB HYDROLASE SUPERFAMILY PROTEIN C4A8.06C"/>
    <property type="match status" value="1"/>
</dbReference>
<evidence type="ECO:0000313" key="6">
    <source>
        <dbReference type="Proteomes" id="UP000247792"/>
    </source>
</evidence>
<protein>
    <submittedName>
        <fullName evidence="5">Acetyl esterase/lipase</fullName>
    </submittedName>
</protein>
<dbReference type="InterPro" id="IPR002168">
    <property type="entry name" value="Lipase_GDXG_HIS_AS"/>
</dbReference>
<feature type="domain" description="Alpha/beta hydrolase fold-3" evidence="4">
    <location>
        <begin position="76"/>
        <end position="275"/>
    </location>
</feature>
<dbReference type="AlphaFoldDB" id="A0A318IZ31"/>
<proteinExistence type="inferred from homology"/>
<dbReference type="PROSITE" id="PS01173">
    <property type="entry name" value="LIPASE_GDXG_HIS"/>
    <property type="match status" value="1"/>
</dbReference>
<evidence type="ECO:0000256" key="1">
    <source>
        <dbReference type="ARBA" id="ARBA00010515"/>
    </source>
</evidence>
<dbReference type="InterPro" id="IPR033140">
    <property type="entry name" value="Lipase_GDXG_put_SER_AS"/>
</dbReference>
<comment type="caution">
    <text evidence="5">The sequence shown here is derived from an EMBL/GenBank/DDBJ whole genome shotgun (WGS) entry which is preliminary data.</text>
</comment>
<evidence type="ECO:0000256" key="3">
    <source>
        <dbReference type="PROSITE-ProRule" id="PRU10038"/>
    </source>
</evidence>
<dbReference type="PANTHER" id="PTHR48081:SF30">
    <property type="entry name" value="ACETYL-HYDROLASE LIPR-RELATED"/>
    <property type="match status" value="1"/>
</dbReference>
<dbReference type="PROSITE" id="PS01174">
    <property type="entry name" value="LIPASE_GDXG_SER"/>
    <property type="match status" value="1"/>
</dbReference>
<dbReference type="RefSeq" id="WP_110256930.1">
    <property type="nucleotide sequence ID" value="NZ_QJKB01000008.1"/>
</dbReference>
<dbReference type="SUPFAM" id="SSF53474">
    <property type="entry name" value="alpha/beta-Hydrolases"/>
    <property type="match status" value="1"/>
</dbReference>